<keyword evidence="2" id="KW-0067">ATP-binding</keyword>
<dbReference type="Pfam" id="PF07714">
    <property type="entry name" value="PK_Tyr_Ser-Thr"/>
    <property type="match status" value="1"/>
</dbReference>
<dbReference type="OrthoDB" id="695391at2759"/>
<accession>A0A8J5S567</accession>
<dbReference type="PANTHER" id="PTHR27005:SF209">
    <property type="entry name" value="OS09G0561500 PROTEIN"/>
    <property type="match status" value="1"/>
</dbReference>
<dbReference type="InterPro" id="IPR000719">
    <property type="entry name" value="Prot_kinase_dom"/>
</dbReference>
<keyword evidence="6" id="KW-1185">Reference proteome</keyword>
<evidence type="ECO:0000256" key="3">
    <source>
        <dbReference type="SAM" id="MobiDB-lite"/>
    </source>
</evidence>
<sequence>MYYYTGRLTEKSDVFSFGVVLIELLTRKKPYSYRSPEDDSLVPHFTALLAQGNLAGILDPQVVEEGGEEVKEVAVLAVACVKLKAEERPAMRQVEMTLESIRSSSLPGDAMHGAGIKKSKENHHVSWSIPASEGTSGREESTKKYSLEEEYLLSSRQPR</sequence>
<organism evidence="5 6">
    <name type="scientific">Zizania palustris</name>
    <name type="common">Northern wild rice</name>
    <dbReference type="NCBI Taxonomy" id="103762"/>
    <lineage>
        <taxon>Eukaryota</taxon>
        <taxon>Viridiplantae</taxon>
        <taxon>Streptophyta</taxon>
        <taxon>Embryophyta</taxon>
        <taxon>Tracheophyta</taxon>
        <taxon>Spermatophyta</taxon>
        <taxon>Magnoliopsida</taxon>
        <taxon>Liliopsida</taxon>
        <taxon>Poales</taxon>
        <taxon>Poaceae</taxon>
        <taxon>BOP clade</taxon>
        <taxon>Oryzoideae</taxon>
        <taxon>Oryzeae</taxon>
        <taxon>Zizaniinae</taxon>
        <taxon>Zizania</taxon>
    </lineage>
</organism>
<gene>
    <name evidence="5" type="ORF">GUJ93_ZPchr0009g1165</name>
</gene>
<dbReference type="InterPro" id="IPR001245">
    <property type="entry name" value="Ser-Thr/Tyr_kinase_cat_dom"/>
</dbReference>
<dbReference type="EMBL" id="JAAALK010000289">
    <property type="protein sequence ID" value="KAG8050301.1"/>
    <property type="molecule type" value="Genomic_DNA"/>
</dbReference>
<dbReference type="InterPro" id="IPR045274">
    <property type="entry name" value="WAK-like"/>
</dbReference>
<feature type="compositionally biased region" description="Basic and acidic residues" evidence="3">
    <location>
        <begin position="136"/>
        <end position="147"/>
    </location>
</feature>
<dbReference type="GO" id="GO:0007166">
    <property type="term" value="P:cell surface receptor signaling pathway"/>
    <property type="evidence" value="ECO:0007669"/>
    <property type="project" value="InterPro"/>
</dbReference>
<dbReference type="AlphaFoldDB" id="A0A8J5S567"/>
<proteinExistence type="predicted"/>
<evidence type="ECO:0000259" key="4">
    <source>
        <dbReference type="PROSITE" id="PS50011"/>
    </source>
</evidence>
<dbReference type="GO" id="GO:0004674">
    <property type="term" value="F:protein serine/threonine kinase activity"/>
    <property type="evidence" value="ECO:0007669"/>
    <property type="project" value="TreeGrafter"/>
</dbReference>
<comment type="caution">
    <text evidence="5">The sequence shown here is derived from an EMBL/GenBank/DDBJ whole genome shotgun (WGS) entry which is preliminary data.</text>
</comment>
<evidence type="ECO:0000256" key="1">
    <source>
        <dbReference type="ARBA" id="ARBA00022741"/>
    </source>
</evidence>
<dbReference type="PANTHER" id="PTHR27005">
    <property type="entry name" value="WALL-ASSOCIATED RECEPTOR KINASE-LIKE 21"/>
    <property type="match status" value="1"/>
</dbReference>
<keyword evidence="1" id="KW-0547">Nucleotide-binding</keyword>
<dbReference type="GO" id="GO:0005524">
    <property type="term" value="F:ATP binding"/>
    <property type="evidence" value="ECO:0007669"/>
    <property type="project" value="UniProtKB-KW"/>
</dbReference>
<reference evidence="5" key="2">
    <citation type="submission" date="2021-02" db="EMBL/GenBank/DDBJ databases">
        <authorList>
            <person name="Kimball J.A."/>
            <person name="Haas M.W."/>
            <person name="Macchietto M."/>
            <person name="Kono T."/>
            <person name="Duquette J."/>
            <person name="Shao M."/>
        </authorList>
    </citation>
    <scope>NUCLEOTIDE SEQUENCE</scope>
    <source>
        <tissue evidence="5">Fresh leaf tissue</tissue>
    </source>
</reference>
<dbReference type="GO" id="GO:0005886">
    <property type="term" value="C:plasma membrane"/>
    <property type="evidence" value="ECO:0007669"/>
    <property type="project" value="TreeGrafter"/>
</dbReference>
<dbReference type="PROSITE" id="PS50011">
    <property type="entry name" value="PROTEIN_KINASE_DOM"/>
    <property type="match status" value="1"/>
</dbReference>
<dbReference type="Proteomes" id="UP000729402">
    <property type="component" value="Unassembled WGS sequence"/>
</dbReference>
<evidence type="ECO:0000313" key="5">
    <source>
        <dbReference type="EMBL" id="KAG8050301.1"/>
    </source>
</evidence>
<evidence type="ECO:0000256" key="2">
    <source>
        <dbReference type="ARBA" id="ARBA00022840"/>
    </source>
</evidence>
<protein>
    <recommendedName>
        <fullName evidence="4">Protein kinase domain-containing protein</fullName>
    </recommendedName>
</protein>
<feature type="region of interest" description="Disordered" evidence="3">
    <location>
        <begin position="119"/>
        <end position="159"/>
    </location>
</feature>
<feature type="domain" description="Protein kinase" evidence="4">
    <location>
        <begin position="1"/>
        <end position="98"/>
    </location>
</feature>
<name>A0A8J5S567_ZIZPA</name>
<evidence type="ECO:0000313" key="6">
    <source>
        <dbReference type="Proteomes" id="UP000729402"/>
    </source>
</evidence>
<reference evidence="5" key="1">
    <citation type="journal article" date="2021" name="bioRxiv">
        <title>Whole Genome Assembly and Annotation of Northern Wild Rice, Zizania palustris L., Supports a Whole Genome Duplication in the Zizania Genus.</title>
        <authorList>
            <person name="Haas M."/>
            <person name="Kono T."/>
            <person name="Macchietto M."/>
            <person name="Millas R."/>
            <person name="McGilp L."/>
            <person name="Shao M."/>
            <person name="Duquette J."/>
            <person name="Hirsch C.N."/>
            <person name="Kimball J."/>
        </authorList>
    </citation>
    <scope>NUCLEOTIDE SEQUENCE</scope>
    <source>
        <tissue evidence="5">Fresh leaf tissue</tissue>
    </source>
</reference>